<evidence type="ECO:0000256" key="6">
    <source>
        <dbReference type="ARBA" id="ARBA00047400"/>
    </source>
</evidence>
<evidence type="ECO:0000313" key="7">
    <source>
        <dbReference type="EMBL" id="BBX04967.1"/>
    </source>
</evidence>
<dbReference type="EMBL" id="AP022560">
    <property type="protein sequence ID" value="BBX04967.1"/>
    <property type="molecule type" value="Genomic_DNA"/>
</dbReference>
<comment type="subcellular location">
    <subcellularLocation>
        <location evidence="1">Secreted</location>
        <location evidence="1">Cell wall</location>
    </subcellularLocation>
</comment>
<comment type="similarity">
    <text evidence="2">Belongs to the short-chain dehydrogenases/reductases (SDR) family.</text>
</comment>
<keyword evidence="3" id="KW-0134">Cell wall</keyword>
<keyword evidence="3" id="KW-0964">Secreted</keyword>
<protein>
    <recommendedName>
        <fullName evidence="5">3-oxoacyl-[acyl-carrier-protein] reductase MabA</fullName>
    </recommendedName>
</protein>
<evidence type="ECO:0000313" key="8">
    <source>
        <dbReference type="Proteomes" id="UP000466681"/>
    </source>
</evidence>
<gene>
    <name evidence="7" type="ORF">MMOR_59030</name>
</gene>
<reference evidence="7 8" key="1">
    <citation type="journal article" date="2019" name="Emerg. Microbes Infect.">
        <title>Comprehensive subspecies identification of 175 nontuberculous mycobacteria species based on 7547 genomic profiles.</title>
        <authorList>
            <person name="Matsumoto Y."/>
            <person name="Kinjo T."/>
            <person name="Motooka D."/>
            <person name="Nabeya D."/>
            <person name="Jung N."/>
            <person name="Uechi K."/>
            <person name="Horii T."/>
            <person name="Iida T."/>
            <person name="Fujita J."/>
            <person name="Nakamura S."/>
        </authorList>
    </citation>
    <scope>NUCLEOTIDE SEQUENCE [LARGE SCALE GENOMIC DNA]</scope>
    <source>
        <strain evidence="7 8">JCM 6375</strain>
    </source>
</reference>
<keyword evidence="8" id="KW-1185">Reference proteome</keyword>
<dbReference type="PANTHER" id="PTHR42879">
    <property type="entry name" value="3-OXOACYL-(ACYL-CARRIER-PROTEIN) REDUCTASE"/>
    <property type="match status" value="1"/>
</dbReference>
<evidence type="ECO:0000256" key="3">
    <source>
        <dbReference type="ARBA" id="ARBA00022512"/>
    </source>
</evidence>
<dbReference type="CDD" id="cd05233">
    <property type="entry name" value="SDR_c"/>
    <property type="match status" value="1"/>
</dbReference>
<dbReference type="PANTHER" id="PTHR42879:SF2">
    <property type="entry name" value="3-OXOACYL-[ACYL-CARRIER-PROTEIN] REDUCTASE FABG"/>
    <property type="match status" value="1"/>
</dbReference>
<accession>A0AAD1M8I2</accession>
<dbReference type="Pfam" id="PF13561">
    <property type="entry name" value="adh_short_C2"/>
    <property type="match status" value="1"/>
</dbReference>
<dbReference type="PRINTS" id="PR00080">
    <property type="entry name" value="SDRFAMILY"/>
</dbReference>
<dbReference type="RefSeq" id="WP_163658262.1">
    <property type="nucleotide sequence ID" value="NZ_AP022560.1"/>
</dbReference>
<dbReference type="GO" id="GO:0004316">
    <property type="term" value="F:3-oxoacyl-[acyl-carrier-protein] reductase (NADPH) activity"/>
    <property type="evidence" value="ECO:0007669"/>
    <property type="project" value="UniProtKB-EC"/>
</dbReference>
<organism evidence="7 8">
    <name type="scientific">Mycolicibacterium moriokaense</name>
    <dbReference type="NCBI Taxonomy" id="39691"/>
    <lineage>
        <taxon>Bacteria</taxon>
        <taxon>Bacillati</taxon>
        <taxon>Actinomycetota</taxon>
        <taxon>Actinomycetes</taxon>
        <taxon>Mycobacteriales</taxon>
        <taxon>Mycobacteriaceae</taxon>
        <taxon>Mycolicibacterium</taxon>
    </lineage>
</organism>
<dbReference type="KEGG" id="mmor:MMOR_59030"/>
<dbReference type="FunFam" id="3.40.50.720:FF:000084">
    <property type="entry name" value="Short-chain dehydrogenase reductase"/>
    <property type="match status" value="1"/>
</dbReference>
<name>A0AAD1M8I2_9MYCO</name>
<sequence>MIDLKGEIAVVTGGASGIGLGVVETLLQCGATVAILDRNRAAMAVAVNSLGPDANIGAFIADVTSHEEVRVAKEEIVAGFGPPTILINNVGWDRPMPFTETDPLYWKRVLDVNLVSTLLVTHQFFGDMINMPGGARIVNVASEAGRVGSYHEALYSSAKGAVIALTKSLAREGARHQVTVNCVCPGVIDTVLMRSIVGSGNDSRERSIPMRRLGRPEDVAPMIVFLASPAAAYITGQVISVSGGMTMVG</sequence>
<dbReference type="GO" id="GO:0032787">
    <property type="term" value="P:monocarboxylic acid metabolic process"/>
    <property type="evidence" value="ECO:0007669"/>
    <property type="project" value="UniProtKB-ARBA"/>
</dbReference>
<dbReference type="SUPFAM" id="SSF51735">
    <property type="entry name" value="NAD(P)-binding Rossmann-fold domains"/>
    <property type="match status" value="1"/>
</dbReference>
<dbReference type="InterPro" id="IPR020904">
    <property type="entry name" value="Sc_DH/Rdtase_CS"/>
</dbReference>
<dbReference type="Proteomes" id="UP000466681">
    <property type="component" value="Chromosome"/>
</dbReference>
<evidence type="ECO:0000256" key="1">
    <source>
        <dbReference type="ARBA" id="ARBA00004191"/>
    </source>
</evidence>
<evidence type="ECO:0000256" key="2">
    <source>
        <dbReference type="ARBA" id="ARBA00006484"/>
    </source>
</evidence>
<proteinExistence type="inferred from homology"/>
<dbReference type="InterPro" id="IPR036291">
    <property type="entry name" value="NAD(P)-bd_dom_sf"/>
</dbReference>
<evidence type="ECO:0000256" key="5">
    <source>
        <dbReference type="ARBA" id="ARBA00040781"/>
    </source>
</evidence>
<comment type="catalytic activity">
    <reaction evidence="6">
        <text>a (3R)-hydroxyacyl-[ACP] + NADP(+) = a 3-oxoacyl-[ACP] + NADPH + H(+)</text>
        <dbReference type="Rhea" id="RHEA:17397"/>
        <dbReference type="Rhea" id="RHEA-COMP:9916"/>
        <dbReference type="Rhea" id="RHEA-COMP:9945"/>
        <dbReference type="ChEBI" id="CHEBI:15378"/>
        <dbReference type="ChEBI" id="CHEBI:57783"/>
        <dbReference type="ChEBI" id="CHEBI:58349"/>
        <dbReference type="ChEBI" id="CHEBI:78776"/>
        <dbReference type="ChEBI" id="CHEBI:78827"/>
        <dbReference type="EC" id="1.1.1.100"/>
    </reaction>
    <physiologicalReaction direction="right-to-left" evidence="6">
        <dbReference type="Rhea" id="RHEA:17399"/>
    </physiologicalReaction>
</comment>
<evidence type="ECO:0000256" key="4">
    <source>
        <dbReference type="ARBA" id="ARBA00023002"/>
    </source>
</evidence>
<dbReference type="AlphaFoldDB" id="A0AAD1M8I2"/>
<dbReference type="Gene3D" id="3.40.50.720">
    <property type="entry name" value="NAD(P)-binding Rossmann-like Domain"/>
    <property type="match status" value="1"/>
</dbReference>
<dbReference type="InterPro" id="IPR002347">
    <property type="entry name" value="SDR_fam"/>
</dbReference>
<keyword evidence="4" id="KW-0560">Oxidoreductase</keyword>
<dbReference type="PROSITE" id="PS00061">
    <property type="entry name" value="ADH_SHORT"/>
    <property type="match status" value="1"/>
</dbReference>
<dbReference type="PRINTS" id="PR00081">
    <property type="entry name" value="GDHRDH"/>
</dbReference>
<dbReference type="InterPro" id="IPR050259">
    <property type="entry name" value="SDR"/>
</dbReference>